<organism evidence="3 4">
    <name type="scientific">Jeotgalibacillus soli</name>
    <dbReference type="NCBI Taxonomy" id="889306"/>
    <lineage>
        <taxon>Bacteria</taxon>
        <taxon>Bacillati</taxon>
        <taxon>Bacillota</taxon>
        <taxon>Bacilli</taxon>
        <taxon>Bacillales</taxon>
        <taxon>Caryophanaceae</taxon>
        <taxon>Jeotgalibacillus</taxon>
    </lineage>
</organism>
<feature type="transmembrane region" description="Helical" evidence="2">
    <location>
        <begin position="295"/>
        <end position="313"/>
    </location>
</feature>
<feature type="transmembrane region" description="Helical" evidence="2">
    <location>
        <begin position="156"/>
        <end position="176"/>
    </location>
</feature>
<feature type="transmembrane region" description="Helical" evidence="2">
    <location>
        <begin position="229"/>
        <end position="247"/>
    </location>
</feature>
<keyword evidence="2" id="KW-1133">Transmembrane helix</keyword>
<dbReference type="EMBL" id="JXRP01000019">
    <property type="protein sequence ID" value="KIL44363.1"/>
    <property type="molecule type" value="Genomic_DNA"/>
</dbReference>
<evidence type="ECO:0000313" key="4">
    <source>
        <dbReference type="Proteomes" id="UP000031938"/>
    </source>
</evidence>
<evidence type="ECO:0008006" key="5">
    <source>
        <dbReference type="Google" id="ProtNLM"/>
    </source>
</evidence>
<evidence type="ECO:0000256" key="2">
    <source>
        <dbReference type="SAM" id="Phobius"/>
    </source>
</evidence>
<reference evidence="3 4" key="1">
    <citation type="submission" date="2015-01" db="EMBL/GenBank/DDBJ databases">
        <title>Genome sequencing of Jeotgalibacillus soli.</title>
        <authorList>
            <person name="Goh K.M."/>
            <person name="Chan K.-G."/>
            <person name="Yaakop A.S."/>
            <person name="Ee R."/>
            <person name="Gan H.M."/>
            <person name="Chan C.S."/>
        </authorList>
    </citation>
    <scope>NUCLEOTIDE SEQUENCE [LARGE SCALE GENOMIC DNA]</scope>
    <source>
        <strain evidence="3 4">P9</strain>
    </source>
</reference>
<feature type="region of interest" description="Disordered" evidence="1">
    <location>
        <begin position="1"/>
        <end position="25"/>
    </location>
</feature>
<feature type="transmembrane region" description="Helical" evidence="2">
    <location>
        <begin position="85"/>
        <end position="105"/>
    </location>
</feature>
<keyword evidence="4" id="KW-1185">Reference proteome</keyword>
<dbReference type="Pfam" id="PF09546">
    <property type="entry name" value="Spore_III_AE"/>
    <property type="match status" value="1"/>
</dbReference>
<sequence>MKLNQPTQQNDHEMNSTNPLETNTNDQLMDESHEAWLGFWDQLTDVYGEYLPSLTRQDLLSLLTNPQDSFSEWLSGIVRYVFHEIAVNSHIILWLLIILMIGSLLQTIQQSFSREGIAAVSSVAMTGLLLMVVIESVSICVGYITDTVALMADFMYALLPLYLAMITLSGGVTTAAVSHPLLLFIVQFSHWLMQHLLIPLFVLSILLDIVDTVSTSFSTAKMAALCRQIGIWLLGVVVMIYLTIFSIQGVTTSVADGVAAKTVKMIAGQFIPFIGKVVADTTDLVLASSVLAKNAVGLAGALMLGIMILFPAIKILVVAFMYRICAVIMEPLGHAGMVQAVDAVSKGLFHLCAALVLVSIMFLLGIVVLLFVSNIPLMIR</sequence>
<feature type="transmembrane region" description="Helical" evidence="2">
    <location>
        <begin position="196"/>
        <end position="217"/>
    </location>
</feature>
<evidence type="ECO:0000256" key="1">
    <source>
        <dbReference type="SAM" id="MobiDB-lite"/>
    </source>
</evidence>
<proteinExistence type="predicted"/>
<dbReference type="OrthoDB" id="2373222at2"/>
<dbReference type="NCBIfam" id="TIGR02829">
    <property type="entry name" value="spore_III_AE"/>
    <property type="match status" value="1"/>
</dbReference>
<evidence type="ECO:0000313" key="3">
    <source>
        <dbReference type="EMBL" id="KIL44363.1"/>
    </source>
</evidence>
<dbReference type="InterPro" id="IPR014194">
    <property type="entry name" value="Spore_III_AE"/>
</dbReference>
<feature type="transmembrane region" description="Helical" evidence="2">
    <location>
        <begin position="347"/>
        <end position="372"/>
    </location>
</feature>
<keyword evidence="2" id="KW-0472">Membrane</keyword>
<accession>A0A0C2VK39</accession>
<comment type="caution">
    <text evidence="3">The sequence shown here is derived from an EMBL/GenBank/DDBJ whole genome shotgun (WGS) entry which is preliminary data.</text>
</comment>
<keyword evidence="2" id="KW-0812">Transmembrane</keyword>
<protein>
    <recommendedName>
        <fullName evidence="5">Stage III sporulation protein AE</fullName>
    </recommendedName>
</protein>
<dbReference type="AlphaFoldDB" id="A0A0C2VK39"/>
<dbReference type="RefSeq" id="WP_041090237.1">
    <property type="nucleotide sequence ID" value="NZ_JXRP01000019.1"/>
</dbReference>
<dbReference type="Proteomes" id="UP000031938">
    <property type="component" value="Unassembled WGS sequence"/>
</dbReference>
<name>A0A0C2VK39_9BACL</name>
<dbReference type="STRING" id="889306.KP78_33270"/>
<feature type="transmembrane region" description="Helical" evidence="2">
    <location>
        <begin position="117"/>
        <end position="144"/>
    </location>
</feature>
<dbReference type="PATRIC" id="fig|889306.3.peg.3343"/>
<gene>
    <name evidence="3" type="ORF">KP78_33270</name>
</gene>